<keyword evidence="3" id="KW-0812">Transmembrane</keyword>
<dbReference type="EMBL" id="CP053661">
    <property type="protein sequence ID" value="QKD83749.1"/>
    <property type="molecule type" value="Genomic_DNA"/>
</dbReference>
<keyword evidence="1" id="KW-0732">Signal</keyword>
<proteinExistence type="predicted"/>
<feature type="domain" description="PBP" evidence="4">
    <location>
        <begin position="77"/>
        <end position="315"/>
    </location>
</feature>
<dbReference type="Gene3D" id="3.40.190.10">
    <property type="entry name" value="Periplasmic binding protein-like II"/>
    <property type="match status" value="2"/>
</dbReference>
<dbReference type="RefSeq" id="WP_172357710.1">
    <property type="nucleotide sequence ID" value="NZ_CP053661.1"/>
</dbReference>
<gene>
    <name evidence="5" type="ORF">HPC62_17505</name>
</gene>
<dbReference type="KEGG" id="theu:HPC62_17505"/>
<feature type="transmembrane region" description="Helical" evidence="3">
    <location>
        <begin position="7"/>
        <end position="29"/>
    </location>
</feature>
<keyword evidence="3" id="KW-1133">Transmembrane helix</keyword>
<evidence type="ECO:0000259" key="4">
    <source>
        <dbReference type="Pfam" id="PF12849"/>
    </source>
</evidence>
<feature type="compositionally biased region" description="Low complexity" evidence="2">
    <location>
        <begin position="48"/>
        <end position="58"/>
    </location>
</feature>
<organism evidence="5 6">
    <name type="scientific">Thermoleptolyngbya sichuanensis A183</name>
    <dbReference type="NCBI Taxonomy" id="2737172"/>
    <lineage>
        <taxon>Bacteria</taxon>
        <taxon>Bacillati</taxon>
        <taxon>Cyanobacteriota</taxon>
        <taxon>Cyanophyceae</taxon>
        <taxon>Oculatellales</taxon>
        <taxon>Oculatellaceae</taxon>
        <taxon>Thermoleptolyngbya</taxon>
        <taxon>Thermoleptolyngbya sichuanensis</taxon>
    </lineage>
</organism>
<feature type="region of interest" description="Disordered" evidence="2">
    <location>
        <begin position="40"/>
        <end position="73"/>
    </location>
</feature>
<dbReference type="Proteomes" id="UP000505210">
    <property type="component" value="Chromosome"/>
</dbReference>
<protein>
    <submittedName>
        <fullName evidence="5">Phosphate ABC transporter substrate-binding protein</fullName>
    </submittedName>
</protein>
<dbReference type="CDD" id="cd13653">
    <property type="entry name" value="PBP2_phosphate_like_1"/>
    <property type="match status" value="1"/>
</dbReference>
<accession>A0A6M8B8L1</accession>
<keyword evidence="6" id="KW-1185">Reference proteome</keyword>
<evidence type="ECO:0000313" key="6">
    <source>
        <dbReference type="Proteomes" id="UP000505210"/>
    </source>
</evidence>
<reference evidence="5 6" key="1">
    <citation type="submission" date="2020-05" db="EMBL/GenBank/DDBJ databases">
        <title>Complete genome sequence of of a novel Thermoleptolyngbya strain isolated from hot springs of Ganzi, Sichuan China.</title>
        <authorList>
            <person name="Tang J."/>
            <person name="Daroch M."/>
            <person name="Li L."/>
            <person name="Waleron K."/>
            <person name="Waleron M."/>
            <person name="Waleron M."/>
        </authorList>
    </citation>
    <scope>NUCLEOTIDE SEQUENCE [LARGE SCALE GENOMIC DNA]</scope>
    <source>
        <strain evidence="5 6">PKUAC-SCTA183</strain>
    </source>
</reference>
<name>A0A6M8B8L1_9CYAN</name>
<evidence type="ECO:0000256" key="3">
    <source>
        <dbReference type="SAM" id="Phobius"/>
    </source>
</evidence>
<dbReference type="InterPro" id="IPR050811">
    <property type="entry name" value="Phosphate_ABC_transporter"/>
</dbReference>
<dbReference type="PANTHER" id="PTHR30570:SF1">
    <property type="entry name" value="PHOSPHATE-BINDING PROTEIN PSTS"/>
    <property type="match status" value="1"/>
</dbReference>
<dbReference type="AlphaFoldDB" id="A0A6M8B8L1"/>
<keyword evidence="3" id="KW-0472">Membrane</keyword>
<sequence length="331" mass="34381">MSQGKNDIAALLVALMVTVGLIGGGLWFFGRQFLNGNGGGNSPIATSPDAPDPASLNPASPPPAAGGATNLETSVPDPAVLTIDGSVTMVSLMKRLQLAYTQTNPGLPTTYGVPDGRPNGTNAGIQNLANGTVVLAASSRPLNAAEAQSGLVGVPIARDALAVVVGRDNPYTGGLTLDQLKRIYQGQITNWSEVGGPNAPIKVINRANDSGTQSFFKDVVLLGGDFAPEGPNFTTLPRDETTPMLRALGNNGIGYSTVQQVVNQQTVRIVPIDGVQPTDIAAVKNGTYPISRIVFLVARRQTSPAVKQFIDMALSSSGQQIVQQSGFIPLQ</sequence>
<evidence type="ECO:0000256" key="2">
    <source>
        <dbReference type="SAM" id="MobiDB-lite"/>
    </source>
</evidence>
<dbReference type="Pfam" id="PF12849">
    <property type="entry name" value="PBP_like_2"/>
    <property type="match status" value="1"/>
</dbReference>
<dbReference type="SUPFAM" id="SSF53850">
    <property type="entry name" value="Periplasmic binding protein-like II"/>
    <property type="match status" value="1"/>
</dbReference>
<evidence type="ECO:0000256" key="1">
    <source>
        <dbReference type="ARBA" id="ARBA00022729"/>
    </source>
</evidence>
<dbReference type="PANTHER" id="PTHR30570">
    <property type="entry name" value="PERIPLASMIC PHOSPHATE BINDING COMPONENT OF PHOSPHATE ABC TRANSPORTER"/>
    <property type="match status" value="1"/>
</dbReference>
<evidence type="ECO:0000313" key="5">
    <source>
        <dbReference type="EMBL" id="QKD83749.1"/>
    </source>
</evidence>
<dbReference type="InterPro" id="IPR024370">
    <property type="entry name" value="PBP_domain"/>
</dbReference>